<keyword evidence="2" id="KW-1185">Reference proteome</keyword>
<name>A0AA38VSR3_9PEZI</name>
<dbReference type="EMBL" id="JANBVN010000017">
    <property type="protein sequence ID" value="KAJ9161882.1"/>
    <property type="molecule type" value="Genomic_DNA"/>
</dbReference>
<evidence type="ECO:0008006" key="3">
    <source>
        <dbReference type="Google" id="ProtNLM"/>
    </source>
</evidence>
<dbReference type="AlphaFoldDB" id="A0AA38VSR3"/>
<protein>
    <recommendedName>
        <fullName evidence="3">RRM domain-containing protein</fullName>
    </recommendedName>
</protein>
<proteinExistence type="predicted"/>
<dbReference type="SUPFAM" id="SSF54928">
    <property type="entry name" value="RNA-binding domain, RBD"/>
    <property type="match status" value="1"/>
</dbReference>
<dbReference type="InterPro" id="IPR035979">
    <property type="entry name" value="RBD_domain_sf"/>
</dbReference>
<dbReference type="GO" id="GO:0003676">
    <property type="term" value="F:nucleic acid binding"/>
    <property type="evidence" value="ECO:0007669"/>
    <property type="project" value="InterPro"/>
</dbReference>
<gene>
    <name evidence="1" type="ORF">NKR19_g1794</name>
</gene>
<evidence type="ECO:0000313" key="2">
    <source>
        <dbReference type="Proteomes" id="UP001174691"/>
    </source>
</evidence>
<reference evidence="1" key="1">
    <citation type="submission" date="2022-07" db="EMBL/GenBank/DDBJ databases">
        <title>Fungi with potential for degradation of polypropylene.</title>
        <authorList>
            <person name="Gostincar C."/>
        </authorList>
    </citation>
    <scope>NUCLEOTIDE SEQUENCE</scope>
    <source>
        <strain evidence="1">EXF-13287</strain>
    </source>
</reference>
<sequence length="211" mass="23638">MMPSSASRPDSRQTTWENIHVAKSRSADIPDHQNCSLFILNLPPNSTVTEILGTVRDTGRVFATHINPPEPGKDHNTCAAKLTFFGRRAAETFYNRHAGSGLRICGRDGYVGRIRWNRVKAAESTAPADHTRVLMISGPRRLVNPVWLTEYFNSKVLFSVDAIVDMGWGDQGLVEYRFGSYRCQAEAAKMAIERELYDAGVRVWFGRDSCS</sequence>
<comment type="caution">
    <text evidence="1">The sequence shown here is derived from an EMBL/GenBank/DDBJ whole genome shotgun (WGS) entry which is preliminary data.</text>
</comment>
<evidence type="ECO:0000313" key="1">
    <source>
        <dbReference type="EMBL" id="KAJ9161882.1"/>
    </source>
</evidence>
<dbReference type="Proteomes" id="UP001174691">
    <property type="component" value="Unassembled WGS sequence"/>
</dbReference>
<organism evidence="1 2">
    <name type="scientific">Coniochaeta hoffmannii</name>
    <dbReference type="NCBI Taxonomy" id="91930"/>
    <lineage>
        <taxon>Eukaryota</taxon>
        <taxon>Fungi</taxon>
        <taxon>Dikarya</taxon>
        <taxon>Ascomycota</taxon>
        <taxon>Pezizomycotina</taxon>
        <taxon>Sordariomycetes</taxon>
        <taxon>Sordariomycetidae</taxon>
        <taxon>Coniochaetales</taxon>
        <taxon>Coniochaetaceae</taxon>
        <taxon>Coniochaeta</taxon>
    </lineage>
</organism>
<accession>A0AA38VSR3</accession>